<dbReference type="OrthoDB" id="18181at2759"/>
<feature type="compositionally biased region" description="Low complexity" evidence="1">
    <location>
        <begin position="1300"/>
        <end position="1315"/>
    </location>
</feature>
<feature type="region of interest" description="Disordered" evidence="1">
    <location>
        <begin position="791"/>
        <end position="852"/>
    </location>
</feature>
<organism evidence="2 3">
    <name type="scientific">Thecamonas trahens ATCC 50062</name>
    <dbReference type="NCBI Taxonomy" id="461836"/>
    <lineage>
        <taxon>Eukaryota</taxon>
        <taxon>Apusozoa</taxon>
        <taxon>Apusomonadida</taxon>
        <taxon>Apusomonadidae</taxon>
        <taxon>Thecamonas</taxon>
    </lineage>
</organism>
<reference evidence="2 3" key="1">
    <citation type="submission" date="2010-05" db="EMBL/GenBank/DDBJ databases">
        <title>The Genome Sequence of Thecamonas trahens ATCC 50062.</title>
        <authorList>
            <consortium name="The Broad Institute Genome Sequencing Platform"/>
            <person name="Russ C."/>
            <person name="Cuomo C."/>
            <person name="Shea T."/>
            <person name="Young S.K."/>
            <person name="Zeng Q."/>
            <person name="Koehrsen M."/>
            <person name="Haas B."/>
            <person name="Borodovsky M."/>
            <person name="Guigo R."/>
            <person name="Alvarado L."/>
            <person name="Berlin A."/>
            <person name="Bochicchio J."/>
            <person name="Borenstein D."/>
            <person name="Chapman S."/>
            <person name="Chen Z."/>
            <person name="Freedman E."/>
            <person name="Gellesch M."/>
            <person name="Goldberg J."/>
            <person name="Griggs A."/>
            <person name="Gujja S."/>
            <person name="Heilman E."/>
            <person name="Heiman D."/>
            <person name="Hepburn T."/>
            <person name="Howarth C."/>
            <person name="Jen D."/>
            <person name="Larson L."/>
            <person name="Mehta T."/>
            <person name="Park D."/>
            <person name="Pearson M."/>
            <person name="Roberts A."/>
            <person name="Saif S."/>
            <person name="Shenoy N."/>
            <person name="Sisk P."/>
            <person name="Stolte C."/>
            <person name="Sykes S."/>
            <person name="Thomson T."/>
            <person name="Walk T."/>
            <person name="White J."/>
            <person name="Yandava C."/>
            <person name="Burger G."/>
            <person name="Gray M.W."/>
            <person name="Holland P.W.H."/>
            <person name="King N."/>
            <person name="Lang F.B.F."/>
            <person name="Roger A.J."/>
            <person name="Ruiz-Trillo I."/>
            <person name="Lander E."/>
            <person name="Nusbaum C."/>
        </authorList>
    </citation>
    <scope>NUCLEOTIDE SEQUENCE [LARGE SCALE GENOMIC DNA]</scope>
    <source>
        <strain evidence="2 3">ATCC 50062</strain>
    </source>
</reference>
<dbReference type="GeneID" id="25565881"/>
<name>A0A0L0DDB0_THETB</name>
<feature type="compositionally biased region" description="Acidic residues" evidence="1">
    <location>
        <begin position="1730"/>
        <end position="1753"/>
    </location>
</feature>
<feature type="compositionally biased region" description="Basic residues" evidence="1">
    <location>
        <begin position="2278"/>
        <end position="2312"/>
    </location>
</feature>
<dbReference type="EMBL" id="GL349461">
    <property type="protein sequence ID" value="KNC50319.1"/>
    <property type="molecule type" value="Genomic_DNA"/>
</dbReference>
<feature type="region of interest" description="Disordered" evidence="1">
    <location>
        <begin position="2152"/>
        <end position="2180"/>
    </location>
</feature>
<feature type="compositionally biased region" description="Low complexity" evidence="1">
    <location>
        <begin position="791"/>
        <end position="821"/>
    </location>
</feature>
<feature type="compositionally biased region" description="Low complexity" evidence="1">
    <location>
        <begin position="1132"/>
        <end position="1143"/>
    </location>
</feature>
<evidence type="ECO:0000256" key="1">
    <source>
        <dbReference type="SAM" id="MobiDB-lite"/>
    </source>
</evidence>
<dbReference type="Proteomes" id="UP000054408">
    <property type="component" value="Unassembled WGS sequence"/>
</dbReference>
<evidence type="ECO:0008006" key="4">
    <source>
        <dbReference type="Google" id="ProtNLM"/>
    </source>
</evidence>
<accession>A0A0L0DDB0</accession>
<feature type="compositionally biased region" description="Polar residues" evidence="1">
    <location>
        <begin position="1146"/>
        <end position="1156"/>
    </location>
</feature>
<evidence type="ECO:0000313" key="3">
    <source>
        <dbReference type="Proteomes" id="UP000054408"/>
    </source>
</evidence>
<feature type="region of interest" description="Disordered" evidence="1">
    <location>
        <begin position="1300"/>
        <end position="1326"/>
    </location>
</feature>
<feature type="region of interest" description="Disordered" evidence="1">
    <location>
        <begin position="1725"/>
        <end position="1765"/>
    </location>
</feature>
<proteinExistence type="predicted"/>
<dbReference type="RefSeq" id="XP_013756865.1">
    <property type="nucleotide sequence ID" value="XM_013901411.1"/>
</dbReference>
<feature type="region of interest" description="Disordered" evidence="1">
    <location>
        <begin position="2262"/>
        <end position="2338"/>
    </location>
</feature>
<evidence type="ECO:0000313" key="2">
    <source>
        <dbReference type="EMBL" id="KNC50319.1"/>
    </source>
</evidence>
<gene>
    <name evidence="2" type="ORF">AMSG_06801</name>
</gene>
<keyword evidence="3" id="KW-1185">Reference proteome</keyword>
<protein>
    <recommendedName>
        <fullName evidence="4">BEACH domain-containing protein</fullName>
    </recommendedName>
</protein>
<feature type="compositionally biased region" description="Basic and acidic residues" evidence="1">
    <location>
        <begin position="2313"/>
        <end position="2322"/>
    </location>
</feature>
<sequence>MGMLAHVIGVPAVDALVCGTPDVLAGLVQLGASTNGSNASTGGGTGDAGARADDVADDVAAAALRVLTLALVGFGPQPGSLPPAGPAATEVKPSLLTNVASLFTDAASMMSSMFESKTAATLRPTPSLGSIDDDVSGTDSRRVLPKHIPTAAQLADTQLEFDELQRQQARAPPSAAAAADMHPLMAHVAAIVATVEQAASVATRTAGLVLLAALGVTSRAASRMVASAGAAVAMESVLASEALAAAPPALAARAFDALFVLVLQGRNSRLVGNLWALEVLVEVGVRVQSGVRRPAATSCVVSALQCLLDVLVANPCNALMLLLSGGIGRLVLALVHLDDDAVGRLGPCLLALLDYSSLLLTNHSCVVLFEFSKLLLSQPPLAPELVAELLDSLASALSLHLAHPSVASESYVALATNVCALLTREPFVVSATSGPRSLPPADLGLGVIKVLVLLARLPSEPLSLAMVQPHLQTLLVPRSRSASPPPTELIHGLIWLLNTLITLPSATPDAAKVYTALLSAPGLSAGVAAALLHGINALVSTSADAGRAMAASRETLMVLLSLPRTLEAPGAPPTIALAVVDTLCRLWAGRASQSEMEQLTRVLVGLGERGMRTQLPLPLFYRLVDMAVRPSVTAVLSELHLLPSTTTTVSSSLGDSVRAPKLAAVMAEVDRSEPTLPLALSSARALLTAHDLVREAQPVVHGSGSSSGPAFAKPIHKSASSLSIASMSTSHGPQHHAAYQGDMLLLPSPSLGNARASSVASFRTITSTEDLIALSVAASKTVGGEGGAMLSVSSTGSVSSISTTVSNTSTAPSASRASSRSARSRIRSRASSSSRRSSESASQRRSSSGSRIRGRRVVYRGGLVEPGHVVASRPAAQLTASSAFHSPLATEALRGVRFLSVAGASLVLAALPLLDDLDPLSPLLLVHALVQASRGNAIVFARASGYATLLDLALTPSSQLLPSTRTMYLDLARLVGATAIWPQQLQKTLDALAGLGDGLWGSESELGLVLARRERDRLREDILHALAGMAYSARPRTVVLLGSAAPGGPYGAGSDSALFTELEATALNSPWAISCWVALEASTWTSADGGSESAMVLLRVQNDREVILELAFVPLLSGPARRQRSCSRDRAASGGSSGAMAESRTVDSASVSSGSTLTNDGCVGPVSKADGRMYMVRVTVGEAQVVLPHALVAGNSQFNALVVSVNGAGRTRVYINGASVTTEVEEAELVAREVASGGAARVEVGTDGGGFSGAVSDVYVVGGAVGDDEVLAWYELGAGDHEMVRGKLVASQAVSLAGSSAHSPGSAAGSPSGKSSGSGGLGSPAKRAGAITTAELRLLAGVRGVRGTEAVVDEPSLASSIDVLGGMVGVLPALVRGPDEVQMRKARDKVLFASFQLLGLCVAVGSARSAGGSLGRQLHDDLAGAELVRYLLPGSEFEESSDIPFALVYPLVSGLAGAEISTGAGVQLAVLRAGYVATLLDVLGRSGSERVPRRVVHGLVDVIVAEAGNVEALLALPHALPRMLRIGLVFPKLAHIVVRLMRSVVGWLSCGQLEALFEFMMDERESSEEVAPVRVELFLMVVQEVAVVSPLLEQVFGLGRRLFEFVAVAVGSHSARMRQAALSLLSLLLQYRPKTSLQAVEALALPRLVGEALCGFEMDKPGVSALESLIVNGAEFHARETRRGSVSGRERGRSGPPMLFSPSFVLMASGGAGLEALGDEGSDSIMLGEEAGDVSDDGDENGCGDGDGGEERDEAGTSGLAGPTEFGSRGAAKWFSAFRAAMVDGTGGKGALSRGELVRHVAFVQSLLLVLGEGGERVGDDVASFIFARLERLFSREANLVQLWDVPWLEWCRELLCGRDGDGIAAEPRVVVGFLPVLQRTLLFDLGSKRPVLLGKLLGMTDAPQFVLLVGEALLDVVAAYPILASGGGRGAHPRGSLLRFLEERSAEGVGNFEVASFVKGLVVLFSGLQSVPGFSPNLCERIINTIHALTWRATPEVRTLIRNVGLLQVHNAMVLSSFFVNFNFETIAAQPLFRDSGGLVLLLRLFLHAAELPGVQARIFEILRDVFAPVAENAKVLRRIIRDPHVENYFARLPGVLAVDPDEMDEYDPLYDTGEFLRWFNSAELVETRTAIEVRLTAALRPIDAARNKAAAKAESKRSKRRRAAVAAAEKSGEGARAEGARAAVAKMRARIVRHESERFAALAATRREAWLAGRAMWRGTVLAPYSEARALSTGRNNEAAPIAAVDGDGLGRRRERRLAAQSLAMPGTGGGDRAKSKAKAKAKHKSKGRGKSKAKAKGKGKSKSKSKSKAKSKDKSKGIRDAVAGTPQLTAVPDVVLFRPESTEFSSFSFSSDG</sequence>
<feature type="compositionally biased region" description="Low complexity" evidence="1">
    <location>
        <begin position="829"/>
        <end position="851"/>
    </location>
</feature>
<feature type="region of interest" description="Disordered" evidence="1">
    <location>
        <begin position="1124"/>
        <end position="1156"/>
    </location>
</feature>